<evidence type="ECO:0000313" key="8">
    <source>
        <dbReference type="Proteomes" id="UP001279734"/>
    </source>
</evidence>
<proteinExistence type="inferred from homology"/>
<dbReference type="SMART" id="SM00015">
    <property type="entry name" value="IQ"/>
    <property type="match status" value="2"/>
</dbReference>
<dbReference type="Gene3D" id="1.20.5.190">
    <property type="match status" value="1"/>
</dbReference>
<keyword evidence="8" id="KW-1185">Reference proteome</keyword>
<evidence type="ECO:0000313" key="7">
    <source>
        <dbReference type="EMBL" id="GMH22725.1"/>
    </source>
</evidence>
<accession>A0AAD3Y068</accession>
<dbReference type="InterPro" id="IPR027417">
    <property type="entry name" value="P-loop_NTPase"/>
</dbReference>
<gene>
    <name evidence="7" type="ORF">Nepgr_024568</name>
</gene>
<evidence type="ECO:0000256" key="5">
    <source>
        <dbReference type="SAM" id="MobiDB-lite"/>
    </source>
</evidence>
<comment type="subunit">
    <text evidence="3">Binds to multiple calmodulin (CaM) in the presence of Ca(2+) and CaM-like proteins.</text>
</comment>
<name>A0AAD3Y068_NEPGR</name>
<feature type="region of interest" description="Disordered" evidence="5">
    <location>
        <begin position="208"/>
        <end position="261"/>
    </location>
</feature>
<dbReference type="PANTHER" id="PTHR32295">
    <property type="entry name" value="IQ-DOMAIN 5-RELATED"/>
    <property type="match status" value="1"/>
</dbReference>
<sequence>MGRAAKWFKGLLGLKRSDPPSTTGPDASKHSKDKRRWSFVKSYKEKSSQQTAARSAGVTRQGNFNGSDVRATKTASGNLDGDDAYRHAIAVAASTAAVAEAALAAAQAASVVVRLTSGGRCNPAPQFYPRCRAGVPATEASAAVVIQSHFRGYLARRALRALKGLVKLQALVRGHILRKRTTETMRCMQAMLRAQARARAVRAPFPESPHSIIKSSQFHHPGPTTPEKLEPSVGAMNTKRDQSPKIRRNSSRSNNGAVVDKDRAYYSSSRLNSRTDELLWDRRGPSVSADDDRTDRILEIDTGKPRYNTKCRSLLESPNCGLASDQTTHSYTTSKGSTAHQTVASANSYELQSSNLHKLSCEVLDSGSFCTAESSLRFNSASSRGGNTRRGPGTPTKSDGSTSFFSGCSDGPSYMAYTESARAKVRSLSAPRQRPHYESVGSTKRYSVHGFGDSRLSAPRGWAVPSSFTGKAYPGSGRLDRFGMPVRGSIGGYHSGCLG</sequence>
<dbReference type="CDD" id="cd23767">
    <property type="entry name" value="IQCD"/>
    <property type="match status" value="1"/>
</dbReference>
<evidence type="ECO:0000256" key="4">
    <source>
        <dbReference type="ARBA" id="ARBA00045534"/>
    </source>
</evidence>
<feature type="compositionally biased region" description="Polar residues" evidence="5">
    <location>
        <begin position="48"/>
        <end position="66"/>
    </location>
</feature>
<feature type="compositionally biased region" description="Low complexity" evidence="5">
    <location>
        <begin position="384"/>
        <end position="396"/>
    </location>
</feature>
<dbReference type="PANTHER" id="PTHR32295:SF11">
    <property type="entry name" value="PROTEIN IQ-DOMAIN 22"/>
    <property type="match status" value="1"/>
</dbReference>
<comment type="similarity">
    <text evidence="2">Belongs to the IQD family.</text>
</comment>
<reference evidence="7" key="1">
    <citation type="submission" date="2023-05" db="EMBL/GenBank/DDBJ databases">
        <title>Nepenthes gracilis genome sequencing.</title>
        <authorList>
            <person name="Fukushima K."/>
        </authorList>
    </citation>
    <scope>NUCLEOTIDE SEQUENCE</scope>
    <source>
        <strain evidence="7">SING2019-196</strain>
    </source>
</reference>
<dbReference type="GO" id="GO:0005516">
    <property type="term" value="F:calmodulin binding"/>
    <property type="evidence" value="ECO:0007669"/>
    <property type="project" value="UniProtKB-KW"/>
</dbReference>
<dbReference type="InterPro" id="IPR000048">
    <property type="entry name" value="IQ_motif_EF-hand-BS"/>
</dbReference>
<evidence type="ECO:0000259" key="6">
    <source>
        <dbReference type="Pfam" id="PF13178"/>
    </source>
</evidence>
<evidence type="ECO:0000256" key="2">
    <source>
        <dbReference type="ARBA" id="ARBA00024341"/>
    </source>
</evidence>
<dbReference type="SUPFAM" id="SSF52540">
    <property type="entry name" value="P-loop containing nucleoside triphosphate hydrolases"/>
    <property type="match status" value="1"/>
</dbReference>
<dbReference type="AlphaFoldDB" id="A0AAD3Y068"/>
<comment type="function">
    <text evidence="4">May be involved in cooperative interactions with calmodulins or calmodulin-like proteins. Recruits calmodulin proteins to microtubules, thus being a potential scaffold in cellular signaling and trafficking. May associate with nucleic acids and regulate gene expression at the transcriptional or post-transcriptional level.</text>
</comment>
<evidence type="ECO:0000256" key="1">
    <source>
        <dbReference type="ARBA" id="ARBA00022860"/>
    </source>
</evidence>
<dbReference type="Pfam" id="PF13178">
    <property type="entry name" value="DUF4005"/>
    <property type="match status" value="1"/>
</dbReference>
<keyword evidence="1" id="KW-0112">Calmodulin-binding</keyword>
<feature type="region of interest" description="Disordered" evidence="5">
    <location>
        <begin position="379"/>
        <end position="403"/>
    </location>
</feature>
<evidence type="ECO:0000256" key="3">
    <source>
        <dbReference type="ARBA" id="ARBA00024378"/>
    </source>
</evidence>
<organism evidence="7 8">
    <name type="scientific">Nepenthes gracilis</name>
    <name type="common">Slender pitcher plant</name>
    <dbReference type="NCBI Taxonomy" id="150966"/>
    <lineage>
        <taxon>Eukaryota</taxon>
        <taxon>Viridiplantae</taxon>
        <taxon>Streptophyta</taxon>
        <taxon>Embryophyta</taxon>
        <taxon>Tracheophyta</taxon>
        <taxon>Spermatophyta</taxon>
        <taxon>Magnoliopsida</taxon>
        <taxon>eudicotyledons</taxon>
        <taxon>Gunneridae</taxon>
        <taxon>Pentapetalae</taxon>
        <taxon>Caryophyllales</taxon>
        <taxon>Nepenthaceae</taxon>
        <taxon>Nepenthes</taxon>
    </lineage>
</organism>
<dbReference type="InterPro" id="IPR025064">
    <property type="entry name" value="DUF4005"/>
</dbReference>
<dbReference type="Proteomes" id="UP001279734">
    <property type="component" value="Unassembled WGS sequence"/>
</dbReference>
<protein>
    <recommendedName>
        <fullName evidence="6">DUF4005 domain-containing protein</fullName>
    </recommendedName>
</protein>
<dbReference type="EMBL" id="BSYO01000025">
    <property type="protein sequence ID" value="GMH22725.1"/>
    <property type="molecule type" value="Genomic_DNA"/>
</dbReference>
<dbReference type="PROSITE" id="PS50096">
    <property type="entry name" value="IQ"/>
    <property type="match status" value="2"/>
</dbReference>
<comment type="caution">
    <text evidence="7">The sequence shown here is derived from an EMBL/GenBank/DDBJ whole genome shotgun (WGS) entry which is preliminary data.</text>
</comment>
<feature type="domain" description="DUF4005" evidence="6">
    <location>
        <begin position="386"/>
        <end position="439"/>
    </location>
</feature>
<dbReference type="Pfam" id="PF00612">
    <property type="entry name" value="IQ"/>
    <property type="match status" value="2"/>
</dbReference>
<feature type="region of interest" description="Disordered" evidence="5">
    <location>
        <begin position="10"/>
        <end position="77"/>
    </location>
</feature>